<feature type="transmembrane region" description="Helical" evidence="1">
    <location>
        <begin position="12"/>
        <end position="32"/>
    </location>
</feature>
<keyword evidence="1" id="KW-1133">Transmembrane helix</keyword>
<name>A0A1J1J769_9DIPT</name>
<keyword evidence="1" id="KW-0472">Membrane</keyword>
<evidence type="ECO:0000313" key="3">
    <source>
        <dbReference type="Proteomes" id="UP000183832"/>
    </source>
</evidence>
<protein>
    <submittedName>
        <fullName evidence="2">CLUMA_CG019833, isoform A</fullName>
    </submittedName>
</protein>
<evidence type="ECO:0000313" key="2">
    <source>
        <dbReference type="EMBL" id="CRL06737.1"/>
    </source>
</evidence>
<gene>
    <name evidence="2" type="ORF">CLUMA_CG019833</name>
</gene>
<dbReference type="EMBL" id="CVRI01000067">
    <property type="protein sequence ID" value="CRL06737.1"/>
    <property type="molecule type" value="Genomic_DNA"/>
</dbReference>
<keyword evidence="1" id="KW-0812">Transmembrane</keyword>
<proteinExistence type="predicted"/>
<keyword evidence="3" id="KW-1185">Reference proteome</keyword>
<dbReference type="AlphaFoldDB" id="A0A1J1J769"/>
<dbReference type="Proteomes" id="UP000183832">
    <property type="component" value="Unassembled WGS sequence"/>
</dbReference>
<sequence length="112" mass="13587">MFKNSQKHLICYHGMLVCFLQGLIQHFCMGGAMKRQKARKDVNEEIKVLSERRKFERKKRNEWNMVEYKHQQKHRLNIMQTRSRITRVNVIRQNAVKRQNNLSCEHIFSCLI</sequence>
<evidence type="ECO:0000256" key="1">
    <source>
        <dbReference type="SAM" id="Phobius"/>
    </source>
</evidence>
<reference evidence="2 3" key="1">
    <citation type="submission" date="2015-04" db="EMBL/GenBank/DDBJ databases">
        <authorList>
            <person name="Syromyatnikov M.Y."/>
            <person name="Popov V.N."/>
        </authorList>
    </citation>
    <scope>NUCLEOTIDE SEQUENCE [LARGE SCALE GENOMIC DNA]</scope>
</reference>
<accession>A0A1J1J769</accession>
<organism evidence="2 3">
    <name type="scientific">Clunio marinus</name>
    <dbReference type="NCBI Taxonomy" id="568069"/>
    <lineage>
        <taxon>Eukaryota</taxon>
        <taxon>Metazoa</taxon>
        <taxon>Ecdysozoa</taxon>
        <taxon>Arthropoda</taxon>
        <taxon>Hexapoda</taxon>
        <taxon>Insecta</taxon>
        <taxon>Pterygota</taxon>
        <taxon>Neoptera</taxon>
        <taxon>Endopterygota</taxon>
        <taxon>Diptera</taxon>
        <taxon>Nematocera</taxon>
        <taxon>Chironomoidea</taxon>
        <taxon>Chironomidae</taxon>
        <taxon>Clunio</taxon>
    </lineage>
</organism>